<evidence type="ECO:0000259" key="2">
    <source>
        <dbReference type="Pfam" id="PF12172"/>
    </source>
</evidence>
<gene>
    <name evidence="3" type="ORF">FHU40_001339</name>
</gene>
<sequence>MTDAEISPGDEVTTPWWDATRQRRLTVQACACGHHQHPPRAVCIRCGSADGLSQADAGEHGVVDSCTVVERPAPGHTAPYVVARVRLPSGVLLLSNVVTEHPYDVAVGDRLRLAWRPLADGRALPLFQPDRKA</sequence>
<dbReference type="PANTHER" id="PTHR34075:SF5">
    <property type="entry name" value="BLR3430 PROTEIN"/>
    <property type="match status" value="1"/>
</dbReference>
<dbReference type="AlphaFoldDB" id="A0A7W4Z069"/>
<feature type="domain" description="ChsH2 rubredoxin-like zinc ribbon" evidence="2">
    <location>
        <begin position="17"/>
        <end position="50"/>
    </location>
</feature>
<accession>A0A7W4Z069</accession>
<dbReference type="Pfam" id="PF12172">
    <property type="entry name" value="zf-ChsH2"/>
    <property type="match status" value="1"/>
</dbReference>
<evidence type="ECO:0000313" key="3">
    <source>
        <dbReference type="EMBL" id="MBB3041538.1"/>
    </source>
</evidence>
<keyword evidence="4" id="KW-1185">Reference proteome</keyword>
<proteinExistence type="predicted"/>
<reference evidence="3 4" key="1">
    <citation type="submission" date="2020-08" db="EMBL/GenBank/DDBJ databases">
        <title>Sequencing the genomes of 1000 actinobacteria strains.</title>
        <authorList>
            <person name="Klenk H.-P."/>
        </authorList>
    </citation>
    <scope>NUCLEOTIDE SEQUENCE [LARGE SCALE GENOMIC DNA]</scope>
    <source>
        <strain evidence="3 4">DSM 105498</strain>
    </source>
</reference>
<protein>
    <recommendedName>
        <fullName evidence="5">DNA-binding protein</fullName>
    </recommendedName>
</protein>
<evidence type="ECO:0008006" key="5">
    <source>
        <dbReference type="Google" id="ProtNLM"/>
    </source>
</evidence>
<dbReference type="RefSeq" id="WP_183591428.1">
    <property type="nucleotide sequence ID" value="NZ_JACHWR010000001.1"/>
</dbReference>
<dbReference type="InterPro" id="IPR012340">
    <property type="entry name" value="NA-bd_OB-fold"/>
</dbReference>
<dbReference type="InterPro" id="IPR022002">
    <property type="entry name" value="ChsH2_Znr"/>
</dbReference>
<dbReference type="SUPFAM" id="SSF50249">
    <property type="entry name" value="Nucleic acid-binding proteins"/>
    <property type="match status" value="1"/>
</dbReference>
<dbReference type="InterPro" id="IPR002878">
    <property type="entry name" value="ChsH2_C"/>
</dbReference>
<organism evidence="3 4">
    <name type="scientific">Nocardioides soli</name>
    <dbReference type="NCBI Taxonomy" id="1036020"/>
    <lineage>
        <taxon>Bacteria</taxon>
        <taxon>Bacillati</taxon>
        <taxon>Actinomycetota</taxon>
        <taxon>Actinomycetes</taxon>
        <taxon>Propionibacteriales</taxon>
        <taxon>Nocardioidaceae</taxon>
        <taxon>Nocardioides</taxon>
    </lineage>
</organism>
<dbReference type="Proteomes" id="UP000589626">
    <property type="component" value="Unassembled WGS sequence"/>
</dbReference>
<evidence type="ECO:0000313" key="4">
    <source>
        <dbReference type="Proteomes" id="UP000589626"/>
    </source>
</evidence>
<dbReference type="InterPro" id="IPR052513">
    <property type="entry name" value="Thioester_dehydratase-like"/>
</dbReference>
<evidence type="ECO:0000259" key="1">
    <source>
        <dbReference type="Pfam" id="PF01796"/>
    </source>
</evidence>
<comment type="caution">
    <text evidence="3">The sequence shown here is derived from an EMBL/GenBank/DDBJ whole genome shotgun (WGS) entry which is preliminary data.</text>
</comment>
<name>A0A7W4Z069_9ACTN</name>
<dbReference type="Gene3D" id="6.10.30.10">
    <property type="match status" value="1"/>
</dbReference>
<feature type="domain" description="ChsH2 C-terminal OB-fold" evidence="1">
    <location>
        <begin position="57"/>
        <end position="116"/>
    </location>
</feature>
<dbReference type="EMBL" id="JACHWR010000001">
    <property type="protein sequence ID" value="MBB3041538.1"/>
    <property type="molecule type" value="Genomic_DNA"/>
</dbReference>
<dbReference type="PANTHER" id="PTHR34075">
    <property type="entry name" value="BLR3430 PROTEIN"/>
    <property type="match status" value="1"/>
</dbReference>
<dbReference type="Pfam" id="PF01796">
    <property type="entry name" value="OB_ChsH2_C"/>
    <property type="match status" value="1"/>
</dbReference>